<keyword evidence="3 5" id="KW-0904">Protein phosphatase</keyword>
<dbReference type="PANTHER" id="PTHR39181:SF1">
    <property type="entry name" value="TYROSINE-PROTEIN PHOSPHATASE YWQE"/>
    <property type="match status" value="1"/>
</dbReference>
<reference evidence="6" key="1">
    <citation type="submission" date="2021-03" db="EMBL/GenBank/DDBJ databases">
        <title>Antimicrobial resistance genes in bacteria isolated from Japanese honey, and their potential for conferring macrolide and lincosamide resistance in the American foulbrood pathogen Paenibacillus larvae.</title>
        <authorList>
            <person name="Okamoto M."/>
            <person name="Kumagai M."/>
            <person name="Kanamori H."/>
            <person name="Takamatsu D."/>
        </authorList>
    </citation>
    <scope>NUCLEOTIDE SEQUENCE</scope>
    <source>
        <strain evidence="6">J2TS6</strain>
    </source>
</reference>
<dbReference type="Pfam" id="PF19567">
    <property type="entry name" value="CpsB_CapC"/>
    <property type="match status" value="1"/>
</dbReference>
<name>A0A920C8P4_9BACL</name>
<dbReference type="SUPFAM" id="SSF89550">
    <property type="entry name" value="PHP domain-like"/>
    <property type="match status" value="1"/>
</dbReference>
<accession>A0A920C8P4</accession>
<evidence type="ECO:0000256" key="3">
    <source>
        <dbReference type="ARBA" id="ARBA00022912"/>
    </source>
</evidence>
<dbReference type="GO" id="GO:0030145">
    <property type="term" value="F:manganese ion binding"/>
    <property type="evidence" value="ECO:0007669"/>
    <property type="project" value="UniProtKB-UniRule"/>
</dbReference>
<protein>
    <recommendedName>
        <fullName evidence="5">Tyrosine-protein phosphatase</fullName>
        <ecNumber evidence="5">3.1.3.48</ecNumber>
    </recommendedName>
</protein>
<dbReference type="AlphaFoldDB" id="A0A920C8P4"/>
<keyword evidence="2 5" id="KW-0378">Hydrolase</keyword>
<dbReference type="Proteomes" id="UP000679779">
    <property type="component" value="Unassembled WGS sequence"/>
</dbReference>
<dbReference type="PIRSF" id="PIRSF016557">
    <property type="entry name" value="Caps_synth_CpsB"/>
    <property type="match status" value="1"/>
</dbReference>
<evidence type="ECO:0000256" key="1">
    <source>
        <dbReference type="ARBA" id="ARBA00005750"/>
    </source>
</evidence>
<evidence type="ECO:0000256" key="5">
    <source>
        <dbReference type="PIRNR" id="PIRNR016557"/>
    </source>
</evidence>
<keyword evidence="7" id="KW-1185">Reference proteome</keyword>
<evidence type="ECO:0000256" key="2">
    <source>
        <dbReference type="ARBA" id="ARBA00022801"/>
    </source>
</evidence>
<organism evidence="6 7">
    <name type="scientific">Paenibacillus albilobatus</name>
    <dbReference type="NCBI Taxonomy" id="2716884"/>
    <lineage>
        <taxon>Bacteria</taxon>
        <taxon>Bacillati</taxon>
        <taxon>Bacillota</taxon>
        <taxon>Bacilli</taxon>
        <taxon>Bacillales</taxon>
        <taxon>Paenibacillaceae</taxon>
        <taxon>Paenibacillus</taxon>
    </lineage>
</organism>
<dbReference type="Gene3D" id="3.20.20.140">
    <property type="entry name" value="Metal-dependent hydrolases"/>
    <property type="match status" value="1"/>
</dbReference>
<dbReference type="GO" id="GO:0004725">
    <property type="term" value="F:protein tyrosine phosphatase activity"/>
    <property type="evidence" value="ECO:0007669"/>
    <property type="project" value="UniProtKB-UniRule"/>
</dbReference>
<comment type="catalytic activity">
    <reaction evidence="4 5">
        <text>O-phospho-L-tyrosyl-[protein] + H2O = L-tyrosyl-[protein] + phosphate</text>
        <dbReference type="Rhea" id="RHEA:10684"/>
        <dbReference type="Rhea" id="RHEA-COMP:10136"/>
        <dbReference type="Rhea" id="RHEA-COMP:20101"/>
        <dbReference type="ChEBI" id="CHEBI:15377"/>
        <dbReference type="ChEBI" id="CHEBI:43474"/>
        <dbReference type="ChEBI" id="CHEBI:46858"/>
        <dbReference type="ChEBI" id="CHEBI:61978"/>
        <dbReference type="EC" id="3.1.3.48"/>
    </reaction>
</comment>
<comment type="similarity">
    <text evidence="1 5">Belongs to the metallo-dependent hydrolases superfamily. CpsB/CapC family.</text>
</comment>
<dbReference type="InterPro" id="IPR016667">
    <property type="entry name" value="Caps_polysacc_synth_CpsB/CapC"/>
</dbReference>
<comment type="caution">
    <text evidence="6">The sequence shown here is derived from an EMBL/GenBank/DDBJ whole genome shotgun (WGS) entry which is preliminary data.</text>
</comment>
<dbReference type="RefSeq" id="WP_160040008.1">
    <property type="nucleotide sequence ID" value="NZ_BORQ01000001.1"/>
</dbReference>
<sequence>MIDTHCHILPGVDDGPSSMEGAIRMAKAAVGEGIQTVIATPHHATKRYANAAGKIRRRVAALNLRLKKSGIPLNVLPGQEFRLTDSFRAEHRAGRLQTLAGSRYLLVELPARGVPGCFNDFVSYMKKHGIHPVIAHPERNLGIIRNPDQVRRWIEEDGVRLQATTQSLAGLFGKEVQQTAFYLCGKRWIHLIGSDAHNLQRRNFFTKEGHEAIERLCGSSYLDTLRQHAVQLILGGNIGNAHI</sequence>
<proteinExistence type="inferred from homology"/>
<dbReference type="InterPro" id="IPR016195">
    <property type="entry name" value="Pol/histidinol_Pase-like"/>
</dbReference>
<dbReference type="PANTHER" id="PTHR39181">
    <property type="entry name" value="TYROSINE-PROTEIN PHOSPHATASE YWQE"/>
    <property type="match status" value="1"/>
</dbReference>
<dbReference type="EMBL" id="BORQ01000001">
    <property type="protein sequence ID" value="GIO30145.1"/>
    <property type="molecule type" value="Genomic_DNA"/>
</dbReference>
<gene>
    <name evidence="6" type="ORF">J2TS6_12860</name>
</gene>
<evidence type="ECO:0000256" key="4">
    <source>
        <dbReference type="ARBA" id="ARBA00051722"/>
    </source>
</evidence>
<evidence type="ECO:0000313" key="7">
    <source>
        <dbReference type="Proteomes" id="UP000679779"/>
    </source>
</evidence>
<dbReference type="EC" id="3.1.3.48" evidence="5"/>
<evidence type="ECO:0000313" key="6">
    <source>
        <dbReference type="EMBL" id="GIO30145.1"/>
    </source>
</evidence>